<evidence type="ECO:0000259" key="17">
    <source>
        <dbReference type="SMART" id="SM00382"/>
    </source>
</evidence>
<keyword evidence="9" id="KW-0378">Hydrolase</keyword>
<dbReference type="InterPro" id="IPR003960">
    <property type="entry name" value="ATPase_AAA_CS"/>
</dbReference>
<dbReference type="GO" id="GO:0016887">
    <property type="term" value="F:ATP hydrolysis activity"/>
    <property type="evidence" value="ECO:0007669"/>
    <property type="project" value="InterPro"/>
</dbReference>
<dbReference type="GO" id="GO:0004222">
    <property type="term" value="F:metalloendopeptidase activity"/>
    <property type="evidence" value="ECO:0007669"/>
    <property type="project" value="InterPro"/>
</dbReference>
<evidence type="ECO:0000256" key="3">
    <source>
        <dbReference type="ARBA" id="ARBA00010044"/>
    </source>
</evidence>
<dbReference type="SMART" id="SM00382">
    <property type="entry name" value="AAA"/>
    <property type="match status" value="1"/>
</dbReference>
<keyword evidence="16" id="KW-0472">Membrane</keyword>
<evidence type="ECO:0000256" key="2">
    <source>
        <dbReference type="ARBA" id="ARBA00004243"/>
    </source>
</evidence>
<dbReference type="InterPro" id="IPR003959">
    <property type="entry name" value="ATPase_AAA_core"/>
</dbReference>
<dbReference type="AlphaFoldDB" id="A0AAN9K5U8"/>
<dbReference type="GO" id="GO:0005743">
    <property type="term" value="C:mitochondrial inner membrane"/>
    <property type="evidence" value="ECO:0007669"/>
    <property type="project" value="UniProtKB-SubCell"/>
</dbReference>
<gene>
    <name evidence="18" type="ORF">RJT34_09615</name>
</gene>
<keyword evidence="12" id="KW-0809">Transit peptide</keyword>
<dbReference type="NCBIfam" id="TIGR01241">
    <property type="entry name" value="FtsH_fam"/>
    <property type="match status" value="1"/>
</dbReference>
<dbReference type="Gene3D" id="3.40.50.300">
    <property type="entry name" value="P-loop containing nucleotide triphosphate hydrolases"/>
    <property type="match status" value="1"/>
</dbReference>
<keyword evidence="6" id="KW-0812">Transmembrane</keyword>
<evidence type="ECO:0000256" key="4">
    <source>
        <dbReference type="ARBA" id="ARBA00010550"/>
    </source>
</evidence>
<dbReference type="Pfam" id="PF01434">
    <property type="entry name" value="Peptidase_M41"/>
    <property type="match status" value="1"/>
</dbReference>
<keyword evidence="7" id="KW-0479">Metal-binding</keyword>
<comment type="similarity">
    <text evidence="4">In the N-terminal section; belongs to the AAA ATPase family.</text>
</comment>
<dbReference type="PANTHER" id="PTHR23076:SF97">
    <property type="entry name" value="ATP-DEPENDENT ZINC METALLOPROTEASE YME1L1"/>
    <property type="match status" value="1"/>
</dbReference>
<dbReference type="InterPro" id="IPR027417">
    <property type="entry name" value="P-loop_NTPase"/>
</dbReference>
<dbReference type="InterPro" id="IPR005936">
    <property type="entry name" value="FtsH"/>
</dbReference>
<accession>A0AAN9K5U8</accession>
<comment type="similarity">
    <text evidence="3">In the C-terminal section; belongs to the peptidase M41 family.</text>
</comment>
<evidence type="ECO:0000256" key="16">
    <source>
        <dbReference type="ARBA" id="ARBA00023136"/>
    </source>
</evidence>
<keyword evidence="19" id="KW-1185">Reference proteome</keyword>
<protein>
    <recommendedName>
        <fullName evidence="17">AAA+ ATPase domain-containing protein</fullName>
    </recommendedName>
</protein>
<evidence type="ECO:0000256" key="12">
    <source>
        <dbReference type="ARBA" id="ARBA00022946"/>
    </source>
</evidence>
<name>A0AAN9K5U8_CLITE</name>
<keyword evidence="11" id="KW-0067">ATP-binding</keyword>
<dbReference type="CDD" id="cd19501">
    <property type="entry name" value="RecA-like_FtsH"/>
    <property type="match status" value="1"/>
</dbReference>
<dbReference type="GO" id="GO:0004176">
    <property type="term" value="F:ATP-dependent peptidase activity"/>
    <property type="evidence" value="ECO:0007669"/>
    <property type="project" value="InterPro"/>
</dbReference>
<dbReference type="EMBL" id="JAYKXN010000002">
    <property type="protein sequence ID" value="KAK7311460.1"/>
    <property type="molecule type" value="Genomic_DNA"/>
</dbReference>
<sequence>MATLQPSLLSRTSFSFTSHNQHRFLHKLPHSFNSISLRKITPHLRLPPSISRNVTFCSQSNPSGANSNLIENETIPTLSAIDGTVAQCSNLSAGEEIEKSEKEEGDSVRLQLVAFFQGVTGNVKKALIDFLNWVPFWQQERRLARLIADAEANPNDADKQTELLIELNKHSPESVIKHFEGREGAVDSRGVVEYLRALVTTNAIAEYLPNEEYGKPSSLPNLLQELKQRASGNSNEPILNPGTSEWQPLHVVMVEPKVSHKSHLIQDLLSTILFVVAMGSVWVMGIVALQKYIGSLSGVGTSSVGSSSSYVPKELNKEVTPEKSVKTFKDVKGCDDAKQELEEVVEYLKNPAKFTRLGGKLPKGILLTGPPGTGKTLLAKAIAGEAGVPFFYRAGSEFEEMYVGVGARRVRSLFQAAKKKAPCIVFIDEIDAVGSTRKQWEGHTKKTLHQLLVEMDGFEQNEGIIVMAATNLPDILDPALTRPGRFDRHIVVPNPDLRGRQEILELYLQDKPLADDVDIKSIARGTPGFNGADLANLVNIAAIKAAVEGAEKLSAAQLEFAKDRIVMGTERKTMSISEESKKLTAYHESGHAIVAINTEGAEPIHKATIMPRGSALGMVTQLPSSDETSVSKKQLLARLDVCMGGRVAEEIIFGQDHITTGATSDLHMATELAQYMVSICGMSDAIGPVRITERSSSEMQSRIDEEVVKLLREAYDRVKALLKKHEKALHVLANALLEYETLGAEEIQRILLPCQEGRLPKQQEQEAAAEQELVLV</sequence>
<evidence type="ECO:0000256" key="6">
    <source>
        <dbReference type="ARBA" id="ARBA00022692"/>
    </source>
</evidence>
<dbReference type="SUPFAM" id="SSF52540">
    <property type="entry name" value="P-loop containing nucleoside triphosphate hydrolases"/>
    <property type="match status" value="1"/>
</dbReference>
<comment type="caution">
    <text evidence="18">The sequence shown here is derived from an EMBL/GenBank/DDBJ whole genome shotgun (WGS) entry which is preliminary data.</text>
</comment>
<evidence type="ECO:0000313" key="18">
    <source>
        <dbReference type="EMBL" id="KAK7311460.1"/>
    </source>
</evidence>
<evidence type="ECO:0000256" key="10">
    <source>
        <dbReference type="ARBA" id="ARBA00022833"/>
    </source>
</evidence>
<dbReference type="Proteomes" id="UP001359559">
    <property type="component" value="Unassembled WGS sequence"/>
</dbReference>
<dbReference type="GO" id="GO:0005524">
    <property type="term" value="F:ATP binding"/>
    <property type="evidence" value="ECO:0007669"/>
    <property type="project" value="UniProtKB-KW"/>
</dbReference>
<dbReference type="Pfam" id="PF17862">
    <property type="entry name" value="AAA_lid_3"/>
    <property type="match status" value="1"/>
</dbReference>
<evidence type="ECO:0000256" key="7">
    <source>
        <dbReference type="ARBA" id="ARBA00022723"/>
    </source>
</evidence>
<dbReference type="GO" id="GO:0046872">
    <property type="term" value="F:metal ion binding"/>
    <property type="evidence" value="ECO:0007669"/>
    <property type="project" value="UniProtKB-KW"/>
</dbReference>
<keyword evidence="15" id="KW-0496">Mitochondrion</keyword>
<keyword evidence="10" id="KW-0862">Zinc</keyword>
<dbReference type="InterPro" id="IPR041569">
    <property type="entry name" value="AAA_lid_3"/>
</dbReference>
<evidence type="ECO:0000256" key="8">
    <source>
        <dbReference type="ARBA" id="ARBA00022741"/>
    </source>
</evidence>
<dbReference type="FunFam" id="3.40.50.300:FF:000195">
    <property type="entry name" value="ATP-dependent zinc metalloprotease FTSH 11"/>
    <property type="match status" value="1"/>
</dbReference>
<evidence type="ECO:0000256" key="14">
    <source>
        <dbReference type="ARBA" id="ARBA00023049"/>
    </source>
</evidence>
<dbReference type="PROSITE" id="PS00674">
    <property type="entry name" value="AAA"/>
    <property type="match status" value="1"/>
</dbReference>
<comment type="subcellular location">
    <subcellularLocation>
        <location evidence="2">Mitochondrion inner membrane</location>
        <topology evidence="2">Single-pass membrane protein</topology>
        <orientation evidence="2">Intermembrane side</orientation>
    </subcellularLocation>
</comment>
<dbReference type="GO" id="GO:0009507">
    <property type="term" value="C:chloroplast"/>
    <property type="evidence" value="ECO:0007669"/>
    <property type="project" value="TreeGrafter"/>
</dbReference>
<evidence type="ECO:0000256" key="5">
    <source>
        <dbReference type="ARBA" id="ARBA00022670"/>
    </source>
</evidence>
<evidence type="ECO:0000256" key="9">
    <source>
        <dbReference type="ARBA" id="ARBA00022801"/>
    </source>
</evidence>
<evidence type="ECO:0000313" key="19">
    <source>
        <dbReference type="Proteomes" id="UP001359559"/>
    </source>
</evidence>
<keyword evidence="14" id="KW-0482">Metalloprotease</keyword>
<dbReference type="InterPro" id="IPR037219">
    <property type="entry name" value="Peptidase_M41-like"/>
</dbReference>
<organism evidence="18 19">
    <name type="scientific">Clitoria ternatea</name>
    <name type="common">Butterfly pea</name>
    <dbReference type="NCBI Taxonomy" id="43366"/>
    <lineage>
        <taxon>Eukaryota</taxon>
        <taxon>Viridiplantae</taxon>
        <taxon>Streptophyta</taxon>
        <taxon>Embryophyta</taxon>
        <taxon>Tracheophyta</taxon>
        <taxon>Spermatophyta</taxon>
        <taxon>Magnoliopsida</taxon>
        <taxon>eudicotyledons</taxon>
        <taxon>Gunneridae</taxon>
        <taxon>Pentapetalae</taxon>
        <taxon>rosids</taxon>
        <taxon>fabids</taxon>
        <taxon>Fabales</taxon>
        <taxon>Fabaceae</taxon>
        <taxon>Papilionoideae</taxon>
        <taxon>50 kb inversion clade</taxon>
        <taxon>NPAAA clade</taxon>
        <taxon>indigoferoid/millettioid clade</taxon>
        <taxon>Phaseoleae</taxon>
        <taxon>Clitoria</taxon>
    </lineage>
</organism>
<dbReference type="FunFam" id="1.20.58.760:FF:000002">
    <property type="entry name" value="ATP-dependent zinc metalloprotease FtsH"/>
    <property type="match status" value="1"/>
</dbReference>
<evidence type="ECO:0000256" key="11">
    <source>
        <dbReference type="ARBA" id="ARBA00022840"/>
    </source>
</evidence>
<dbReference type="FunFam" id="1.10.8.60:FF:000001">
    <property type="entry name" value="ATP-dependent zinc metalloprotease FtsH"/>
    <property type="match status" value="1"/>
</dbReference>
<dbReference type="HAMAP" id="MF_01458">
    <property type="entry name" value="FtsH"/>
    <property type="match status" value="1"/>
</dbReference>
<evidence type="ECO:0000256" key="13">
    <source>
        <dbReference type="ARBA" id="ARBA00022989"/>
    </source>
</evidence>
<dbReference type="Gene3D" id="1.20.58.760">
    <property type="entry name" value="Peptidase M41"/>
    <property type="match status" value="1"/>
</dbReference>
<dbReference type="Gene3D" id="1.10.8.60">
    <property type="match status" value="1"/>
</dbReference>
<evidence type="ECO:0000256" key="15">
    <source>
        <dbReference type="ARBA" id="ARBA00023128"/>
    </source>
</evidence>
<keyword evidence="8" id="KW-0547">Nucleotide-binding</keyword>
<comment type="cofactor">
    <cofactor evidence="1">
        <name>Zn(2+)</name>
        <dbReference type="ChEBI" id="CHEBI:29105"/>
    </cofactor>
</comment>
<keyword evidence="5" id="KW-0645">Protease</keyword>
<reference evidence="18 19" key="1">
    <citation type="submission" date="2024-01" db="EMBL/GenBank/DDBJ databases">
        <title>The genomes of 5 underutilized Papilionoideae crops provide insights into root nodulation and disease resistance.</title>
        <authorList>
            <person name="Yuan L."/>
        </authorList>
    </citation>
    <scope>NUCLEOTIDE SEQUENCE [LARGE SCALE GENOMIC DNA]</scope>
    <source>
        <strain evidence="18">LY-2023</strain>
        <tissue evidence="18">Leaf</tissue>
    </source>
</reference>
<dbReference type="SUPFAM" id="SSF140990">
    <property type="entry name" value="FtsH protease domain-like"/>
    <property type="match status" value="1"/>
</dbReference>
<dbReference type="InterPro" id="IPR003593">
    <property type="entry name" value="AAA+_ATPase"/>
</dbReference>
<proteinExistence type="inferred from homology"/>
<dbReference type="Pfam" id="PF00004">
    <property type="entry name" value="AAA"/>
    <property type="match status" value="1"/>
</dbReference>
<dbReference type="GO" id="GO:0006508">
    <property type="term" value="P:proteolysis"/>
    <property type="evidence" value="ECO:0007669"/>
    <property type="project" value="UniProtKB-KW"/>
</dbReference>
<dbReference type="InterPro" id="IPR000642">
    <property type="entry name" value="Peptidase_M41"/>
</dbReference>
<dbReference type="PANTHER" id="PTHR23076">
    <property type="entry name" value="METALLOPROTEASE M41 FTSH"/>
    <property type="match status" value="1"/>
</dbReference>
<dbReference type="GO" id="GO:0045037">
    <property type="term" value="P:protein import into chloroplast stroma"/>
    <property type="evidence" value="ECO:0007669"/>
    <property type="project" value="TreeGrafter"/>
</dbReference>
<feature type="domain" description="AAA+ ATPase" evidence="17">
    <location>
        <begin position="361"/>
        <end position="496"/>
    </location>
</feature>
<keyword evidence="13" id="KW-1133">Transmembrane helix</keyword>
<evidence type="ECO:0000256" key="1">
    <source>
        <dbReference type="ARBA" id="ARBA00001947"/>
    </source>
</evidence>